<evidence type="ECO:0000313" key="13">
    <source>
        <dbReference type="EMBL" id="AMK15237.1"/>
    </source>
</evidence>
<dbReference type="CDD" id="cd04605">
    <property type="entry name" value="CBS_pair_arch_MET2_assoc"/>
    <property type="match status" value="1"/>
</dbReference>
<feature type="active site" description="Nucleophile" evidence="10">
    <location>
        <position position="152"/>
    </location>
</feature>
<comment type="caution">
    <text evidence="10">Lacks conserved residue(s) required for the propagation of feature annotation.</text>
</comment>
<dbReference type="PATRIC" id="fig|294671.3.peg.706"/>
<evidence type="ECO:0000256" key="4">
    <source>
        <dbReference type="ARBA" id="ARBA00022605"/>
    </source>
</evidence>
<keyword evidence="4 10" id="KW-0028">Amino-acid biosynthesis</keyword>
<evidence type="ECO:0000313" key="16">
    <source>
        <dbReference type="Proteomes" id="UP000183442"/>
    </source>
</evidence>
<dbReference type="PANTHER" id="PTHR32268:SF11">
    <property type="entry name" value="HOMOSERINE O-ACETYLTRANSFERASE"/>
    <property type="match status" value="1"/>
</dbReference>
<dbReference type="KEGG" id="mol:YLM1_0680"/>
<organism evidence="13 15">
    <name type="scientific">Methanobrevibacter olleyae</name>
    <dbReference type="NCBI Taxonomy" id="294671"/>
    <lineage>
        <taxon>Archaea</taxon>
        <taxon>Methanobacteriati</taxon>
        <taxon>Methanobacteriota</taxon>
        <taxon>Methanomada group</taxon>
        <taxon>Methanobacteria</taxon>
        <taxon>Methanobacteriales</taxon>
        <taxon>Methanobacteriaceae</taxon>
        <taxon>Methanobrevibacter</taxon>
    </lineage>
</organism>
<dbReference type="GO" id="GO:0009086">
    <property type="term" value="P:methionine biosynthetic process"/>
    <property type="evidence" value="ECO:0007669"/>
    <property type="project" value="UniProtKB-UniRule"/>
</dbReference>
<accession>A0A126QZK5</accession>
<dbReference type="Proteomes" id="UP000183442">
    <property type="component" value="Unassembled WGS sequence"/>
</dbReference>
<dbReference type="NCBIfam" id="TIGR01392">
    <property type="entry name" value="homoserO_Ac_trn"/>
    <property type="match status" value="1"/>
</dbReference>
<evidence type="ECO:0000256" key="7">
    <source>
        <dbReference type="ARBA" id="ARBA00023167"/>
    </source>
</evidence>
<dbReference type="Proteomes" id="UP000066376">
    <property type="component" value="Chromosome"/>
</dbReference>
<keyword evidence="7 10" id="KW-0486">Methionine biosynthesis</keyword>
<feature type="domain" description="CBS" evidence="12">
    <location>
        <begin position="376"/>
        <end position="433"/>
    </location>
</feature>
<evidence type="ECO:0000256" key="9">
    <source>
        <dbReference type="ARBA" id="ARBA00049043"/>
    </source>
</evidence>
<name>A0A126QZK5_METOL</name>
<comment type="similarity">
    <text evidence="10">Belongs to the AB hydrolase superfamily. MetX family.</text>
</comment>
<dbReference type="GO" id="GO:0005737">
    <property type="term" value="C:cytoplasm"/>
    <property type="evidence" value="ECO:0007669"/>
    <property type="project" value="UniProtKB-SubCell"/>
</dbReference>
<dbReference type="NCBIfam" id="NF001209">
    <property type="entry name" value="PRK00175.1"/>
    <property type="match status" value="1"/>
</dbReference>
<reference evidence="15" key="2">
    <citation type="submission" date="2016-02" db="EMBL/GenBank/DDBJ databases">
        <title>The draft genome sequence of the rumen methanogen Methanobrevibacter olleyae YLM1.</title>
        <authorList>
            <consortium name="New Zealand Agricultural Greenhouse Gas Research Centre/Pastoral Greenhouse Gas Research Consortium"/>
            <person name="Kelly W.J."/>
            <person name="Li D."/>
            <person name="Lambie S.C."/>
            <person name="Attwood G.T."/>
            <person name="Altermann E."/>
            <person name="Leahy S.C."/>
        </authorList>
    </citation>
    <scope>NUCLEOTIDE SEQUENCE [LARGE SCALE GENOMIC DNA]</scope>
    <source>
        <strain evidence="15">YLM1</strain>
    </source>
</reference>
<evidence type="ECO:0000256" key="10">
    <source>
        <dbReference type="HAMAP-Rule" id="MF_00296"/>
    </source>
</evidence>
<feature type="active site" evidence="10">
    <location>
        <position position="316"/>
    </location>
</feature>
<dbReference type="Gene3D" id="3.10.580.10">
    <property type="entry name" value="CBS-domain"/>
    <property type="match status" value="1"/>
</dbReference>
<dbReference type="PROSITE" id="PS51371">
    <property type="entry name" value="CBS"/>
    <property type="match status" value="2"/>
</dbReference>
<dbReference type="SUPFAM" id="SSF54631">
    <property type="entry name" value="CBS-domain pair"/>
    <property type="match status" value="1"/>
</dbReference>
<comment type="pathway">
    <text evidence="10">Amino-acid biosynthesis; L-methionine biosynthesis via de novo pathway; O-acetyl-L-homoserine from L-homoserine: step 1/1.</text>
</comment>
<comment type="subunit">
    <text evidence="2 10">Homodimer.</text>
</comment>
<dbReference type="HAMAP" id="MF_00296">
    <property type="entry name" value="MetX_acyltransf"/>
    <property type="match status" value="1"/>
</dbReference>
<dbReference type="InterPro" id="IPR046342">
    <property type="entry name" value="CBS_dom_sf"/>
</dbReference>
<dbReference type="InterPro" id="IPR000073">
    <property type="entry name" value="AB_hydrolase_1"/>
</dbReference>
<dbReference type="GeneID" id="28488976"/>
<keyword evidence="3 10" id="KW-0963">Cytoplasm</keyword>
<keyword evidence="8 10" id="KW-0012">Acyltransferase</keyword>
<gene>
    <name evidence="10" type="primary">metXA</name>
    <name evidence="14" type="ORF">SAMN02910297_01567</name>
    <name evidence="13" type="ORF">YLM1_0680</name>
</gene>
<dbReference type="RefSeq" id="WP_067146308.1">
    <property type="nucleotide sequence ID" value="NZ_CP014265.1"/>
</dbReference>
<dbReference type="Gene3D" id="1.10.1740.110">
    <property type="match status" value="1"/>
</dbReference>
<evidence type="ECO:0000313" key="14">
    <source>
        <dbReference type="EMBL" id="SFL70987.1"/>
    </source>
</evidence>
<evidence type="ECO:0000256" key="5">
    <source>
        <dbReference type="ARBA" id="ARBA00022679"/>
    </source>
</evidence>
<dbReference type="EMBL" id="FOTL01000030">
    <property type="protein sequence ID" value="SFL70987.1"/>
    <property type="molecule type" value="Genomic_DNA"/>
</dbReference>
<keyword evidence="15" id="KW-1185">Reference proteome</keyword>
<keyword evidence="6 11" id="KW-0129">CBS domain</keyword>
<dbReference type="InterPro" id="IPR000644">
    <property type="entry name" value="CBS_dom"/>
</dbReference>
<comment type="function">
    <text evidence="1 10">Transfers an acetyl group from acetyl-CoA to L-homoserine, forming acetyl-L-homoserine.</text>
</comment>
<evidence type="ECO:0000256" key="2">
    <source>
        <dbReference type="ARBA" id="ARBA00011738"/>
    </source>
</evidence>
<feature type="binding site" evidence="10">
    <location>
        <position position="222"/>
    </location>
    <ligand>
        <name>substrate</name>
    </ligand>
</feature>
<dbReference type="PANTHER" id="PTHR32268">
    <property type="entry name" value="HOMOSERINE O-ACETYLTRANSFERASE"/>
    <property type="match status" value="1"/>
</dbReference>
<dbReference type="SMART" id="SM00116">
    <property type="entry name" value="CBS"/>
    <property type="match status" value="2"/>
</dbReference>
<dbReference type="AlphaFoldDB" id="A0A126QZK5"/>
<dbReference type="FunFam" id="1.10.1740.110:FF:000001">
    <property type="entry name" value="Homoserine O-acetyltransferase"/>
    <property type="match status" value="1"/>
</dbReference>
<feature type="domain" description="CBS" evidence="12">
    <location>
        <begin position="437"/>
        <end position="490"/>
    </location>
</feature>
<feature type="active site" evidence="10">
    <location>
        <position position="349"/>
    </location>
</feature>
<dbReference type="GO" id="GO:0004414">
    <property type="term" value="F:homoserine O-acetyltransferase activity"/>
    <property type="evidence" value="ECO:0007669"/>
    <property type="project" value="UniProtKB-UniRule"/>
</dbReference>
<evidence type="ECO:0000256" key="8">
    <source>
        <dbReference type="ARBA" id="ARBA00023315"/>
    </source>
</evidence>
<comment type="subcellular location">
    <subcellularLocation>
        <location evidence="10">Cytoplasm</location>
    </subcellularLocation>
</comment>
<evidence type="ECO:0000256" key="11">
    <source>
        <dbReference type="PROSITE-ProRule" id="PRU00703"/>
    </source>
</evidence>
<protein>
    <recommendedName>
        <fullName evidence="10">Homoserine O-acetyltransferase</fullName>
        <shortName evidence="10">HAT</shortName>
        <ecNumber evidence="10">2.3.1.31</ecNumber>
    </recommendedName>
    <alternativeName>
        <fullName evidence="10">Homoserine transacetylase</fullName>
        <shortName evidence="10">HTA</shortName>
    </alternativeName>
</protein>
<evidence type="ECO:0000256" key="1">
    <source>
        <dbReference type="ARBA" id="ARBA00003082"/>
    </source>
</evidence>
<dbReference type="Pfam" id="PF00561">
    <property type="entry name" value="Abhydrolase_1"/>
    <property type="match status" value="1"/>
</dbReference>
<dbReference type="SUPFAM" id="SSF53474">
    <property type="entry name" value="alpha/beta-Hydrolases"/>
    <property type="match status" value="1"/>
</dbReference>
<dbReference type="UniPathway" id="UPA00051">
    <property type="reaction ID" value="UER00074"/>
</dbReference>
<reference evidence="16" key="3">
    <citation type="submission" date="2016-10" db="EMBL/GenBank/DDBJ databases">
        <authorList>
            <person name="Varghese N."/>
        </authorList>
    </citation>
    <scope>NUCLEOTIDE SEQUENCE [LARGE SCALE GENOMIC DNA]</scope>
    <source>
        <strain evidence="16">DSM 16632</strain>
    </source>
</reference>
<evidence type="ECO:0000259" key="12">
    <source>
        <dbReference type="PROSITE" id="PS51371"/>
    </source>
</evidence>
<keyword evidence="5 10" id="KW-0808">Transferase</keyword>
<dbReference type="InterPro" id="IPR029058">
    <property type="entry name" value="AB_hydrolase_fold"/>
</dbReference>
<comment type="catalytic activity">
    <reaction evidence="9 10">
        <text>L-homoserine + acetyl-CoA = O-acetyl-L-homoserine + CoA</text>
        <dbReference type="Rhea" id="RHEA:13701"/>
        <dbReference type="ChEBI" id="CHEBI:57287"/>
        <dbReference type="ChEBI" id="CHEBI:57288"/>
        <dbReference type="ChEBI" id="CHEBI:57476"/>
        <dbReference type="ChEBI" id="CHEBI:57716"/>
        <dbReference type="EC" id="2.3.1.31"/>
    </reaction>
</comment>
<dbReference type="Gene3D" id="3.40.50.1820">
    <property type="entry name" value="alpha/beta hydrolase"/>
    <property type="match status" value="1"/>
</dbReference>
<dbReference type="EC" id="2.3.1.31" evidence="10"/>
<evidence type="ECO:0000313" key="15">
    <source>
        <dbReference type="Proteomes" id="UP000066376"/>
    </source>
</evidence>
<dbReference type="Pfam" id="PF00571">
    <property type="entry name" value="CBS"/>
    <property type="match status" value="2"/>
</dbReference>
<feature type="binding site" evidence="10">
    <location>
        <position position="350"/>
    </location>
    <ligand>
        <name>substrate</name>
    </ligand>
</feature>
<dbReference type="EMBL" id="CP014265">
    <property type="protein sequence ID" value="AMK15237.1"/>
    <property type="molecule type" value="Genomic_DNA"/>
</dbReference>
<dbReference type="STRING" id="294671.YLM1_0680"/>
<evidence type="ECO:0000256" key="6">
    <source>
        <dbReference type="ARBA" id="ARBA00023122"/>
    </source>
</evidence>
<reference evidence="13 15" key="1">
    <citation type="journal article" date="2016" name="Genome Announc.">
        <title>Draft Genome Sequence of the Rumen Methanogen Methanobrevibacter olleyae YLM1.</title>
        <authorList>
            <person name="Kelly W.J."/>
            <person name="Li D."/>
            <person name="Lambie S.C."/>
            <person name="Cox F."/>
            <person name="Attwood G.T."/>
            <person name="Altermann E."/>
            <person name="Leahy S.C."/>
        </authorList>
    </citation>
    <scope>NUCLEOTIDE SEQUENCE [LARGE SCALE GENOMIC DNA]</scope>
    <source>
        <strain evidence="13 15">YLM1</strain>
    </source>
</reference>
<sequence>MKQKSVGRVKNKKFAIKDDLKLSSGKTLSNVELSYETYGDLNSAKSNAILVCHALTGDAHAAGWHLNPAKPGWWDMIIGPGKALDTDKYFVICSNVLGGCKGSTGPSSINPETGQEYALDFPIITIEDMVHAQKKLIEYIGIEKLYAVIGGSMGGMQALQWAVSYPGMMEKASIIATTARSSPQQIAFNEVGRQSIISDPFWNNGEYYGKERTPRSGLSVARMIGHITYLSDESMYKKFGRDLQDRDELSYDFALDFQVESYLHHQGESFVRRFDANSYLYITKAVDYFDLAINGSLSDGLKDIKAKIQVIAVDSDWLYPVDQSKDLLTALQTNDTEVIYNEIKSDYGHDAFLLENGQMNFVLSNFLSENTVEDVMRTEVPTIPIDSTVKEAAVIMFDDEITHLPVVDENNLLFGIVTAWDLSKSIVEDCTELREVMTKDVKTCKCEDSIEHIARLMKKFNISCLPVVDDELNLEGIITTDQISHLISNY</sequence>
<reference evidence="14" key="4">
    <citation type="submission" date="2016-10" db="EMBL/GenBank/DDBJ databases">
        <authorList>
            <person name="de Groot N.N."/>
        </authorList>
    </citation>
    <scope>NUCLEOTIDE SEQUENCE [LARGE SCALE GENOMIC DNA]</scope>
    <source>
        <strain evidence="14">DSM 16632</strain>
    </source>
</reference>
<dbReference type="OrthoDB" id="295172at2157"/>
<dbReference type="InterPro" id="IPR008220">
    <property type="entry name" value="HAT_MetX-like"/>
</dbReference>
<proteinExistence type="inferred from homology"/>
<dbReference type="GO" id="GO:0009092">
    <property type="term" value="P:homoserine metabolic process"/>
    <property type="evidence" value="ECO:0007669"/>
    <property type="project" value="TreeGrafter"/>
</dbReference>
<evidence type="ECO:0000256" key="3">
    <source>
        <dbReference type="ARBA" id="ARBA00022490"/>
    </source>
</evidence>